<dbReference type="GeneID" id="87806114"/>
<feature type="compositionally biased region" description="Low complexity" evidence="9">
    <location>
        <begin position="199"/>
        <end position="216"/>
    </location>
</feature>
<dbReference type="PROSITE" id="PS50014">
    <property type="entry name" value="BROMODOMAIN_2"/>
    <property type="match status" value="2"/>
</dbReference>
<feature type="region of interest" description="Disordered" evidence="9">
    <location>
        <begin position="1"/>
        <end position="71"/>
    </location>
</feature>
<dbReference type="InterPro" id="IPR036427">
    <property type="entry name" value="Bromodomain-like_sf"/>
</dbReference>
<evidence type="ECO:0000256" key="9">
    <source>
        <dbReference type="SAM" id="MobiDB-lite"/>
    </source>
</evidence>
<dbReference type="InterPro" id="IPR001487">
    <property type="entry name" value="Bromodomain"/>
</dbReference>
<organism evidence="11 12">
    <name type="scientific">Vanrija pseudolonga</name>
    <dbReference type="NCBI Taxonomy" id="143232"/>
    <lineage>
        <taxon>Eukaryota</taxon>
        <taxon>Fungi</taxon>
        <taxon>Dikarya</taxon>
        <taxon>Basidiomycota</taxon>
        <taxon>Agaricomycotina</taxon>
        <taxon>Tremellomycetes</taxon>
        <taxon>Trichosporonales</taxon>
        <taxon>Trichosporonaceae</taxon>
        <taxon>Vanrija</taxon>
    </lineage>
</organism>
<dbReference type="GO" id="GO:0006368">
    <property type="term" value="P:transcription elongation by RNA polymerase II"/>
    <property type="evidence" value="ECO:0007669"/>
    <property type="project" value="TreeGrafter"/>
</dbReference>
<dbReference type="AlphaFoldDB" id="A0AAF0Y9B7"/>
<keyword evidence="2" id="KW-0677">Repeat</keyword>
<dbReference type="GO" id="GO:0003682">
    <property type="term" value="F:chromatin binding"/>
    <property type="evidence" value="ECO:0007669"/>
    <property type="project" value="TreeGrafter"/>
</dbReference>
<gene>
    <name evidence="11" type="primary">PBRM1</name>
    <name evidence="11" type="ORF">LOC62_02G002867</name>
</gene>
<keyword evidence="6" id="KW-0804">Transcription</keyword>
<proteinExistence type="predicted"/>
<dbReference type="GO" id="GO:0006338">
    <property type="term" value="P:chromatin remodeling"/>
    <property type="evidence" value="ECO:0007669"/>
    <property type="project" value="InterPro"/>
</dbReference>
<protein>
    <submittedName>
        <fullName evidence="11">Protein polybromo-1</fullName>
    </submittedName>
</protein>
<dbReference type="CDD" id="cd04369">
    <property type="entry name" value="Bromodomain"/>
    <property type="match status" value="1"/>
</dbReference>
<comment type="subcellular location">
    <subcellularLocation>
        <location evidence="1">Nucleus</location>
    </subcellularLocation>
</comment>
<accession>A0AAF0Y9B7</accession>
<evidence type="ECO:0000256" key="5">
    <source>
        <dbReference type="ARBA" id="ARBA00023117"/>
    </source>
</evidence>
<keyword evidence="3" id="KW-0156">Chromatin regulator</keyword>
<keyword evidence="12" id="KW-1185">Reference proteome</keyword>
<evidence type="ECO:0000256" key="8">
    <source>
        <dbReference type="PROSITE-ProRule" id="PRU00035"/>
    </source>
</evidence>
<keyword evidence="5 8" id="KW-0103">Bromodomain</keyword>
<dbReference type="PANTHER" id="PTHR16062">
    <property type="entry name" value="SWI/SNF-RELATED"/>
    <property type="match status" value="1"/>
</dbReference>
<dbReference type="PANTHER" id="PTHR16062:SF21">
    <property type="entry name" value="CHROMATIN STRUCTURE-REMODELING COMPLEX SUBUNIT RSC1-RELATED"/>
    <property type="match status" value="1"/>
</dbReference>
<feature type="region of interest" description="Disordered" evidence="9">
    <location>
        <begin position="176"/>
        <end position="231"/>
    </location>
</feature>
<dbReference type="PRINTS" id="PR00503">
    <property type="entry name" value="BROMODOMAIN"/>
</dbReference>
<evidence type="ECO:0000256" key="1">
    <source>
        <dbReference type="ARBA" id="ARBA00004123"/>
    </source>
</evidence>
<dbReference type="Proteomes" id="UP000827549">
    <property type="component" value="Chromosome 2"/>
</dbReference>
<keyword evidence="4" id="KW-0805">Transcription regulation</keyword>
<name>A0AAF0Y9B7_9TREE</name>
<feature type="domain" description="Bromo" evidence="10">
    <location>
        <begin position="91"/>
        <end position="161"/>
    </location>
</feature>
<dbReference type="EMBL" id="CP086715">
    <property type="protein sequence ID" value="WOO79343.1"/>
    <property type="molecule type" value="Genomic_DNA"/>
</dbReference>
<evidence type="ECO:0000256" key="4">
    <source>
        <dbReference type="ARBA" id="ARBA00023015"/>
    </source>
</evidence>
<evidence type="ECO:0000313" key="12">
    <source>
        <dbReference type="Proteomes" id="UP000827549"/>
    </source>
</evidence>
<feature type="domain" description="Bromo" evidence="10">
    <location>
        <begin position="257"/>
        <end position="327"/>
    </location>
</feature>
<dbReference type="GO" id="GO:0016586">
    <property type="term" value="C:RSC-type complex"/>
    <property type="evidence" value="ECO:0007669"/>
    <property type="project" value="InterPro"/>
</dbReference>
<evidence type="ECO:0000256" key="7">
    <source>
        <dbReference type="ARBA" id="ARBA00023242"/>
    </source>
</evidence>
<evidence type="ECO:0000313" key="11">
    <source>
        <dbReference type="EMBL" id="WOO79343.1"/>
    </source>
</evidence>
<evidence type="ECO:0000256" key="2">
    <source>
        <dbReference type="ARBA" id="ARBA00022737"/>
    </source>
</evidence>
<feature type="compositionally biased region" description="Acidic residues" evidence="9">
    <location>
        <begin position="181"/>
        <end position="192"/>
    </location>
</feature>
<dbReference type="InterPro" id="IPR018359">
    <property type="entry name" value="Bromodomain_CS"/>
</dbReference>
<dbReference type="Gene3D" id="1.20.920.10">
    <property type="entry name" value="Bromodomain-like"/>
    <property type="match status" value="2"/>
</dbReference>
<dbReference type="InterPro" id="IPR037382">
    <property type="entry name" value="Rsc/polybromo"/>
</dbReference>
<dbReference type="RefSeq" id="XP_062625375.1">
    <property type="nucleotide sequence ID" value="XM_062769391.1"/>
</dbReference>
<reference evidence="11" key="1">
    <citation type="submission" date="2023-10" db="EMBL/GenBank/DDBJ databases">
        <authorList>
            <person name="Noh H."/>
        </authorList>
    </citation>
    <scope>NUCLEOTIDE SEQUENCE</scope>
    <source>
        <strain evidence="11">DUCC4014</strain>
    </source>
</reference>
<dbReference type="PROSITE" id="PS00633">
    <property type="entry name" value="BROMODOMAIN_1"/>
    <property type="match status" value="1"/>
</dbReference>
<dbReference type="SMART" id="SM00297">
    <property type="entry name" value="BROMO"/>
    <property type="match status" value="2"/>
</dbReference>
<keyword evidence="7" id="KW-0539">Nucleus</keyword>
<sequence length="653" mass="72194">MSADAPSTPAAVKTEDAGPASTASPEKPKERKRRLGVDPSLILSEGRSKRRRTPTPEPVVNKNGMDPKDPERAKALGLALYYKIMAMKDSDGDQLAQPFIKLPNKRQFPDYYETIKHPFSLEQVKDKLDASKYDTLRDVCHDLGQIWNNAKRYNIKDSTLFQWAKKLHKVTRTFYSRETSQQEDTDSEDDDAPTSRGITADAASPAPATAGPSTPAEDGSGRTGKKRGSYMKDGPTVYKLIKPCMRAIKEAKANDGSDREIATIFLTLPDRREFPDYYKRIKHPLSLGEIEQRMVARRYDNADQFFQEVEQMANNALNYNEEHSEVWRDARQVIEIVQIHRGLVRERLAQPLQKGQPVSKPRQSGVGAPVRMHGVPSPSPHTPHAQIPQLQQHPMLVTPDMARIAAMQQAQAYAMYSSPGTPGQLTPQQLVQGLPHPQQSYLPQLPQGVVTEEVVASLGRYPQPEQQAWVASLPPLALAIYRQMVAVNEARKRGVAPPPVAPLLADSPAGARPPSALQEPEVPQDPTIKHIDLGFGVAPEPNGSRKAIRLQNYRGVFVHVVLVGANTTELEVTAHVEKNEDDEAKPAPEVALRLNGQAAPPPTQLHTDGENRSPALRWTVTVPLTRVEAKIELVASRPGSKAETSAILVNRQF</sequence>
<evidence type="ECO:0000256" key="3">
    <source>
        <dbReference type="ARBA" id="ARBA00022853"/>
    </source>
</evidence>
<dbReference type="Pfam" id="PF00439">
    <property type="entry name" value="Bromodomain"/>
    <property type="match status" value="2"/>
</dbReference>
<dbReference type="SUPFAM" id="SSF47370">
    <property type="entry name" value="Bromodomain"/>
    <property type="match status" value="2"/>
</dbReference>
<evidence type="ECO:0000256" key="6">
    <source>
        <dbReference type="ARBA" id="ARBA00023163"/>
    </source>
</evidence>
<evidence type="ECO:0000259" key="10">
    <source>
        <dbReference type="PROSITE" id="PS50014"/>
    </source>
</evidence>